<evidence type="ECO:0000259" key="1">
    <source>
        <dbReference type="Pfam" id="PF06239"/>
    </source>
</evidence>
<dbReference type="InterPro" id="IPR046448">
    <property type="entry name" value="ECSIT_N"/>
</dbReference>
<evidence type="ECO:0000313" key="2">
    <source>
        <dbReference type="EMBL" id="VDN34154.1"/>
    </source>
</evidence>
<name>A0A3P7MWI1_DIBLA</name>
<dbReference type="PANTHER" id="PTHR13113:SF1">
    <property type="entry name" value="EVOLUTIONARILY CONSERVED SIGNALING INTERMEDIATE IN TOLL PATHWAY, MITOCHONDRIAL"/>
    <property type="match status" value="1"/>
</dbReference>
<organism evidence="2 3">
    <name type="scientific">Dibothriocephalus latus</name>
    <name type="common">Fish tapeworm</name>
    <name type="synonym">Diphyllobothrium latum</name>
    <dbReference type="NCBI Taxonomy" id="60516"/>
    <lineage>
        <taxon>Eukaryota</taxon>
        <taxon>Metazoa</taxon>
        <taxon>Spiralia</taxon>
        <taxon>Lophotrochozoa</taxon>
        <taxon>Platyhelminthes</taxon>
        <taxon>Cestoda</taxon>
        <taxon>Eucestoda</taxon>
        <taxon>Diphyllobothriidea</taxon>
        <taxon>Diphyllobothriidae</taxon>
        <taxon>Dibothriocephalus</taxon>
    </lineage>
</organism>
<dbReference type="InterPro" id="IPR010418">
    <property type="entry name" value="ECSIT"/>
</dbReference>
<proteinExistence type="predicted"/>
<dbReference type="GO" id="GO:0005739">
    <property type="term" value="C:mitochondrion"/>
    <property type="evidence" value="ECO:0007669"/>
    <property type="project" value="TreeGrafter"/>
</dbReference>
<keyword evidence="3" id="KW-1185">Reference proteome</keyword>
<dbReference type="Pfam" id="PF06239">
    <property type="entry name" value="ECSIT_N"/>
    <property type="match status" value="1"/>
</dbReference>
<dbReference type="GO" id="GO:0007178">
    <property type="term" value="P:cell surface receptor protein serine/threonine kinase signaling pathway"/>
    <property type="evidence" value="ECO:0007669"/>
    <property type="project" value="TreeGrafter"/>
</dbReference>
<dbReference type="Proteomes" id="UP000281553">
    <property type="component" value="Unassembled WGS sequence"/>
</dbReference>
<dbReference type="EMBL" id="UYRU01084824">
    <property type="protein sequence ID" value="VDN34154.1"/>
    <property type="molecule type" value="Genomic_DNA"/>
</dbReference>
<dbReference type="PANTHER" id="PTHR13113">
    <property type="entry name" value="ECSIT EVOLUTIONARILY CONSERVED SIGNALING INTERMEDIATE IN TOLL PATHWAYS"/>
    <property type="match status" value="1"/>
</dbReference>
<protein>
    <recommendedName>
        <fullName evidence="1">ECSIT N-terminal domain-containing protein</fullName>
    </recommendedName>
</protein>
<reference evidence="2 3" key="1">
    <citation type="submission" date="2018-11" db="EMBL/GenBank/DDBJ databases">
        <authorList>
            <consortium name="Pathogen Informatics"/>
        </authorList>
    </citation>
    <scope>NUCLEOTIDE SEQUENCE [LARGE SCALE GENOMIC DNA]</scope>
</reference>
<dbReference type="GO" id="GO:0045087">
    <property type="term" value="P:innate immune response"/>
    <property type="evidence" value="ECO:0007669"/>
    <property type="project" value="TreeGrafter"/>
</dbReference>
<dbReference type="OrthoDB" id="10064298at2759"/>
<evidence type="ECO:0000313" key="3">
    <source>
        <dbReference type="Proteomes" id="UP000281553"/>
    </source>
</evidence>
<accession>A0A3P7MWI1</accession>
<gene>
    <name evidence="2" type="ORF">DILT_LOCUS16437</name>
</gene>
<dbReference type="AlphaFoldDB" id="A0A3P7MWI1"/>
<sequence>MNKIPPPDQGGLTLKKSQIKKIKKAAFLDVVNLFIERSGKARRGYNEFILAALEQMKDYEVADDLEVYKALLDVLPRNRLKATTFLHADMGAYKQQQDTISKLLMQLNAHRKCLSCPAPSLFLLR</sequence>
<feature type="domain" description="ECSIT N-terminal" evidence="1">
    <location>
        <begin position="16"/>
        <end position="110"/>
    </location>
</feature>